<dbReference type="Pfam" id="PF07992">
    <property type="entry name" value="Pyr_redox_2"/>
    <property type="match status" value="1"/>
</dbReference>
<comment type="cofactor">
    <cofactor evidence="1">
        <name>FAD</name>
        <dbReference type="ChEBI" id="CHEBI:57692"/>
    </cofactor>
</comment>
<sequence>MAGIVVVGGGFAGVWSAASAVRLARSHGVDVPVTLVSAGDDLVIRPRLYQAEPDRMRVALDRILGPIGVRRVAATATGIDTARRTVATVGRDGTAGEIGWDRLVLATGSRLIRPTLPGAELLHDVDTLPAAAALDAHLHRLPETPPRDGRFTAVVVGAGFTGLEIATELVDRLRAIAAKRAAGERVRVVLVERADVIGPELGAGPRPQILGVLSSLGVEQWVGASLAAADADGVELSDGTRIPAATVVWTAGMQASPLTAAIPGERDRLGRLEVGDELQVSGVPGVYAAGDTAAAAAEPGHRVMQSCQHALQLGKFAGHNAAADLLGLAPAPFAATPYVTCLDLGSTEAVFTNGWDRTVVSTGETAKARKRKVNELWIYPPVDDADELLRQADYRFSHRQIGEPQVA</sequence>
<dbReference type="InterPro" id="IPR051169">
    <property type="entry name" value="NADH-Q_oxidoreductase"/>
</dbReference>
<dbReference type="PRINTS" id="PR00368">
    <property type="entry name" value="FADPNR"/>
</dbReference>
<organism evidence="7 8">
    <name type="scientific">Nocardia mexicana</name>
    <dbReference type="NCBI Taxonomy" id="279262"/>
    <lineage>
        <taxon>Bacteria</taxon>
        <taxon>Bacillati</taxon>
        <taxon>Actinomycetota</taxon>
        <taxon>Actinomycetes</taxon>
        <taxon>Mycobacteriales</taxon>
        <taxon>Nocardiaceae</taxon>
        <taxon>Nocardia</taxon>
    </lineage>
</organism>
<feature type="domain" description="FAD/NAD(P)-binding" evidence="6">
    <location>
        <begin position="4"/>
        <end position="312"/>
    </location>
</feature>
<evidence type="ECO:0000256" key="5">
    <source>
        <dbReference type="ARBA" id="ARBA00023002"/>
    </source>
</evidence>
<dbReference type="SUPFAM" id="SSF51905">
    <property type="entry name" value="FAD/NAD(P)-binding domain"/>
    <property type="match status" value="1"/>
</dbReference>
<protein>
    <submittedName>
        <fullName evidence="7">NADH dehydrogenase</fullName>
    </submittedName>
</protein>
<evidence type="ECO:0000256" key="3">
    <source>
        <dbReference type="ARBA" id="ARBA00022630"/>
    </source>
</evidence>
<evidence type="ECO:0000313" key="8">
    <source>
        <dbReference type="Proteomes" id="UP000255355"/>
    </source>
</evidence>
<dbReference type="EMBL" id="QQAZ01000017">
    <property type="protein sequence ID" value="RDI44489.1"/>
    <property type="molecule type" value="Genomic_DNA"/>
</dbReference>
<dbReference type="STRING" id="1210089.GCA_001613165_05280"/>
<dbReference type="GO" id="GO:0003955">
    <property type="term" value="F:NAD(P)H dehydrogenase (quinone) activity"/>
    <property type="evidence" value="ECO:0007669"/>
    <property type="project" value="TreeGrafter"/>
</dbReference>
<dbReference type="InterPro" id="IPR023753">
    <property type="entry name" value="FAD/NAD-binding_dom"/>
</dbReference>
<dbReference type="InterPro" id="IPR036188">
    <property type="entry name" value="FAD/NAD-bd_sf"/>
</dbReference>
<dbReference type="Gene3D" id="3.50.50.100">
    <property type="match status" value="1"/>
</dbReference>
<gene>
    <name evidence="7" type="ORF">DFR68_117106</name>
</gene>
<dbReference type="RefSeq" id="WP_084520034.1">
    <property type="nucleotide sequence ID" value="NZ_QQAZ01000017.1"/>
</dbReference>
<dbReference type="Proteomes" id="UP000255355">
    <property type="component" value="Unassembled WGS sequence"/>
</dbReference>
<evidence type="ECO:0000256" key="1">
    <source>
        <dbReference type="ARBA" id="ARBA00001974"/>
    </source>
</evidence>
<keyword evidence="8" id="KW-1185">Reference proteome</keyword>
<dbReference type="PANTHER" id="PTHR42913">
    <property type="entry name" value="APOPTOSIS-INDUCING FACTOR 1"/>
    <property type="match status" value="1"/>
</dbReference>
<keyword evidence="5" id="KW-0560">Oxidoreductase</keyword>
<evidence type="ECO:0000256" key="2">
    <source>
        <dbReference type="ARBA" id="ARBA00005272"/>
    </source>
</evidence>
<keyword evidence="4" id="KW-0274">FAD</keyword>
<evidence type="ECO:0000259" key="6">
    <source>
        <dbReference type="Pfam" id="PF07992"/>
    </source>
</evidence>
<dbReference type="PANTHER" id="PTHR42913:SF3">
    <property type="entry name" value="64 KDA MITOCHONDRIAL NADH DEHYDROGENASE (EUROFUNG)"/>
    <property type="match status" value="1"/>
</dbReference>
<dbReference type="PRINTS" id="PR00411">
    <property type="entry name" value="PNDRDTASEI"/>
</dbReference>
<evidence type="ECO:0000256" key="4">
    <source>
        <dbReference type="ARBA" id="ARBA00022827"/>
    </source>
</evidence>
<proteinExistence type="inferred from homology"/>
<evidence type="ECO:0000313" key="7">
    <source>
        <dbReference type="EMBL" id="RDI44489.1"/>
    </source>
</evidence>
<keyword evidence="3" id="KW-0285">Flavoprotein</keyword>
<comment type="caution">
    <text evidence="7">The sequence shown here is derived from an EMBL/GenBank/DDBJ whole genome shotgun (WGS) entry which is preliminary data.</text>
</comment>
<dbReference type="OrthoDB" id="9781621at2"/>
<dbReference type="AlphaFoldDB" id="A0A370GMI3"/>
<comment type="similarity">
    <text evidence="2">Belongs to the NADH dehydrogenase family.</text>
</comment>
<dbReference type="GO" id="GO:0019646">
    <property type="term" value="P:aerobic electron transport chain"/>
    <property type="evidence" value="ECO:0007669"/>
    <property type="project" value="TreeGrafter"/>
</dbReference>
<accession>A0A370GMI3</accession>
<name>A0A370GMI3_9NOCA</name>
<reference evidence="7 8" key="1">
    <citation type="submission" date="2018-07" db="EMBL/GenBank/DDBJ databases">
        <title>Genomic Encyclopedia of Type Strains, Phase IV (KMG-IV): sequencing the most valuable type-strain genomes for metagenomic binning, comparative biology and taxonomic classification.</title>
        <authorList>
            <person name="Goeker M."/>
        </authorList>
    </citation>
    <scope>NUCLEOTIDE SEQUENCE [LARGE SCALE GENOMIC DNA]</scope>
    <source>
        <strain evidence="7 8">DSM 44952</strain>
    </source>
</reference>